<evidence type="ECO:0000313" key="5">
    <source>
        <dbReference type="EMBL" id="BDU78528.1"/>
    </source>
</evidence>
<proteinExistence type="predicted"/>
<dbReference type="InterPro" id="IPR029787">
    <property type="entry name" value="Nucleotide_cyclase"/>
</dbReference>
<dbReference type="Pfam" id="PF00990">
    <property type="entry name" value="GGDEF"/>
    <property type="match status" value="1"/>
</dbReference>
<dbReference type="RefSeq" id="WP_316410729.1">
    <property type="nucleotide sequence ID" value="NZ_AP027081.1"/>
</dbReference>
<name>A0AA48HHX2_9BACT</name>
<keyword evidence="3" id="KW-1133">Transmembrane helix</keyword>
<feature type="domain" description="GGDEF" evidence="4">
    <location>
        <begin position="361"/>
        <end position="495"/>
    </location>
</feature>
<protein>
    <recommendedName>
        <fullName evidence="1">diguanylate cyclase</fullName>
        <ecNumber evidence="1">2.7.7.65</ecNumber>
    </recommendedName>
</protein>
<dbReference type="Gene3D" id="3.30.450.20">
    <property type="entry name" value="PAS domain"/>
    <property type="match status" value="2"/>
</dbReference>
<dbReference type="GO" id="GO:0052621">
    <property type="term" value="F:diguanylate cyclase activity"/>
    <property type="evidence" value="ECO:0007669"/>
    <property type="project" value="UniProtKB-EC"/>
</dbReference>
<dbReference type="SUPFAM" id="SSF55073">
    <property type="entry name" value="Nucleotide cyclase"/>
    <property type="match status" value="1"/>
</dbReference>
<keyword evidence="3" id="KW-0472">Membrane</keyword>
<dbReference type="GO" id="GO:0043709">
    <property type="term" value="P:cell adhesion involved in single-species biofilm formation"/>
    <property type="evidence" value="ECO:0007669"/>
    <property type="project" value="TreeGrafter"/>
</dbReference>
<dbReference type="InterPro" id="IPR043128">
    <property type="entry name" value="Rev_trsase/Diguanyl_cyclase"/>
</dbReference>
<evidence type="ECO:0000313" key="6">
    <source>
        <dbReference type="Proteomes" id="UP001228113"/>
    </source>
</evidence>
<evidence type="ECO:0000256" key="2">
    <source>
        <dbReference type="ARBA" id="ARBA00034247"/>
    </source>
</evidence>
<dbReference type="EC" id="2.7.7.65" evidence="1"/>
<evidence type="ECO:0000256" key="1">
    <source>
        <dbReference type="ARBA" id="ARBA00012528"/>
    </source>
</evidence>
<dbReference type="PANTHER" id="PTHR45138:SF9">
    <property type="entry name" value="DIGUANYLATE CYCLASE DGCM-RELATED"/>
    <property type="match status" value="1"/>
</dbReference>
<organism evidence="5 6">
    <name type="scientific">Mesoterricola sediminis</name>
    <dbReference type="NCBI Taxonomy" id="2927980"/>
    <lineage>
        <taxon>Bacteria</taxon>
        <taxon>Pseudomonadati</taxon>
        <taxon>Acidobacteriota</taxon>
        <taxon>Holophagae</taxon>
        <taxon>Holophagales</taxon>
        <taxon>Holophagaceae</taxon>
        <taxon>Mesoterricola</taxon>
    </lineage>
</organism>
<dbReference type="PANTHER" id="PTHR45138">
    <property type="entry name" value="REGULATORY COMPONENTS OF SENSORY TRANSDUCTION SYSTEM"/>
    <property type="match status" value="1"/>
</dbReference>
<keyword evidence="3" id="KW-0812">Transmembrane</keyword>
<dbReference type="NCBIfam" id="TIGR00254">
    <property type="entry name" value="GGDEF"/>
    <property type="match status" value="1"/>
</dbReference>
<dbReference type="KEGG" id="msea:METESE_34860"/>
<dbReference type="EMBL" id="AP027081">
    <property type="protein sequence ID" value="BDU78528.1"/>
    <property type="molecule type" value="Genomic_DNA"/>
</dbReference>
<comment type="catalytic activity">
    <reaction evidence="2">
        <text>2 GTP = 3',3'-c-di-GMP + 2 diphosphate</text>
        <dbReference type="Rhea" id="RHEA:24898"/>
        <dbReference type="ChEBI" id="CHEBI:33019"/>
        <dbReference type="ChEBI" id="CHEBI:37565"/>
        <dbReference type="ChEBI" id="CHEBI:58805"/>
        <dbReference type="EC" id="2.7.7.65"/>
    </reaction>
</comment>
<sequence length="500" mass="54328">MSTPIRAIQRWGRSVLLAYGLVGVIFGGIGVWLVTDLMTSRSNILAERAALALQTSKFMCQWFGTTLLSADFVLRDVTTRVGPAELDRARTGAAERERLSALLDGKLKTLPGVYGLGLVDRRGVYVAAADPSLVGHTSHSRLREEAGWLLDPRLHVEYVPAQRSANNLPALLVSRPLPSPDGSFQGGALAAILLSTAQEWLEAFPVQRHDTLAMVDGEGALLARNPPRPSAIGGKLHDLSAQPRFGNSGGSATFTNTSPNDGRERIYGISRVERIPISIIVGFDKAQALEEWRHRAWQLAAGYLAMVCLTVLTLRSHLHTRAQRDEMKRLAITDPLTGVANRRQLTQMGAMEVKKALRNRYPLSFLMVDIDRFKAINDTWGHPTGDRVIQTLARAMVASVRETDVVGRLGGEEFLAILPGTGPEGAEILANRLRVHVEKGLTTPSDEGVPVRFTISIGVAGLEEGATFDELLLQVDKALYQAKAAGRNRVRVDPGGRAGV</sequence>
<dbReference type="GO" id="GO:0005886">
    <property type="term" value="C:plasma membrane"/>
    <property type="evidence" value="ECO:0007669"/>
    <property type="project" value="TreeGrafter"/>
</dbReference>
<reference evidence="5" key="1">
    <citation type="journal article" date="2023" name="Int. J. Syst. Evol. Microbiol.">
        <title>Mesoterricola silvestris gen. nov., sp. nov., Mesoterricola sediminis sp. nov., Geothrix oryzae sp. nov., Geothrix edaphica sp. nov., Geothrix rubra sp. nov., and Geothrix limicola sp. nov., six novel members of Acidobacteriota isolated from soils.</title>
        <authorList>
            <person name="Itoh H."/>
            <person name="Sugisawa Y."/>
            <person name="Mise K."/>
            <person name="Xu Z."/>
            <person name="Kuniyasu M."/>
            <person name="Ushijima N."/>
            <person name="Kawano K."/>
            <person name="Kobayashi E."/>
            <person name="Shiratori Y."/>
            <person name="Masuda Y."/>
            <person name="Senoo K."/>
        </authorList>
    </citation>
    <scope>NUCLEOTIDE SEQUENCE</scope>
    <source>
        <strain evidence="5">W786</strain>
    </source>
</reference>
<evidence type="ECO:0000256" key="3">
    <source>
        <dbReference type="SAM" id="Phobius"/>
    </source>
</evidence>
<dbReference type="GO" id="GO:1902201">
    <property type="term" value="P:negative regulation of bacterial-type flagellum-dependent cell motility"/>
    <property type="evidence" value="ECO:0007669"/>
    <property type="project" value="TreeGrafter"/>
</dbReference>
<accession>A0AA48HHX2</accession>
<dbReference type="InterPro" id="IPR000160">
    <property type="entry name" value="GGDEF_dom"/>
</dbReference>
<dbReference type="PROSITE" id="PS50887">
    <property type="entry name" value="GGDEF"/>
    <property type="match status" value="1"/>
</dbReference>
<feature type="transmembrane region" description="Helical" evidence="3">
    <location>
        <begin position="16"/>
        <end position="35"/>
    </location>
</feature>
<gene>
    <name evidence="5" type="ORF">METESE_34860</name>
</gene>
<dbReference type="CDD" id="cd01949">
    <property type="entry name" value="GGDEF"/>
    <property type="match status" value="1"/>
</dbReference>
<evidence type="ECO:0000259" key="4">
    <source>
        <dbReference type="PROSITE" id="PS50887"/>
    </source>
</evidence>
<dbReference type="FunFam" id="3.30.70.270:FF:000001">
    <property type="entry name" value="Diguanylate cyclase domain protein"/>
    <property type="match status" value="1"/>
</dbReference>
<dbReference type="SMART" id="SM00267">
    <property type="entry name" value="GGDEF"/>
    <property type="match status" value="1"/>
</dbReference>
<dbReference type="CDD" id="cd12915">
    <property type="entry name" value="PDC2_DGC_like"/>
    <property type="match status" value="1"/>
</dbReference>
<dbReference type="CDD" id="cd18773">
    <property type="entry name" value="PDC1_HK_sensor"/>
    <property type="match status" value="1"/>
</dbReference>
<keyword evidence="6" id="KW-1185">Reference proteome</keyword>
<dbReference type="Proteomes" id="UP001228113">
    <property type="component" value="Chromosome"/>
</dbReference>
<dbReference type="Gene3D" id="3.30.70.270">
    <property type="match status" value="1"/>
</dbReference>
<dbReference type="AlphaFoldDB" id="A0AA48HHX2"/>
<dbReference type="InterPro" id="IPR050469">
    <property type="entry name" value="Diguanylate_Cyclase"/>
</dbReference>